<keyword evidence="1" id="KW-0812">Transmembrane</keyword>
<organism evidence="2">
    <name type="scientific">Drosophila rhopaloa</name>
    <name type="common">Fruit fly</name>
    <dbReference type="NCBI Taxonomy" id="1041015"/>
    <lineage>
        <taxon>Eukaryota</taxon>
        <taxon>Metazoa</taxon>
        <taxon>Ecdysozoa</taxon>
        <taxon>Arthropoda</taxon>
        <taxon>Hexapoda</taxon>
        <taxon>Insecta</taxon>
        <taxon>Pterygota</taxon>
        <taxon>Neoptera</taxon>
        <taxon>Endopterygota</taxon>
        <taxon>Diptera</taxon>
        <taxon>Brachycera</taxon>
        <taxon>Muscomorpha</taxon>
        <taxon>Ephydroidea</taxon>
        <taxon>Drosophilidae</taxon>
        <taxon>Drosophila</taxon>
        <taxon>Sophophora</taxon>
    </lineage>
</organism>
<evidence type="ECO:0000313" key="2">
    <source>
        <dbReference type="RefSeq" id="XP_016977701.1"/>
    </source>
</evidence>
<feature type="transmembrane region" description="Helical" evidence="1">
    <location>
        <begin position="127"/>
        <end position="146"/>
    </location>
</feature>
<gene>
    <name evidence="2" type="primary">LOC108043485</name>
</gene>
<dbReference type="RefSeq" id="XP_016977701.1">
    <property type="nucleotide sequence ID" value="XM_017122212.1"/>
</dbReference>
<feature type="transmembrane region" description="Helical" evidence="1">
    <location>
        <begin position="55"/>
        <end position="78"/>
    </location>
</feature>
<accession>A0A6P4EX83</accession>
<keyword evidence="1" id="KW-1133">Transmembrane helix</keyword>
<sequence length="162" mass="18925">MIWAKHCCFCISLQTGCILIALLVILLSGMNIDYVLHLLNRTHIRENQYKFPAQVLYTSLQLIPDCLSVVASFLLLFAVISQYLWLFWTSLFFQAVMAMFLVIFSIVSSSSGSNLIINESIWHNVTYWMYVVLWLALTTYSMYLTYSYYRQLKEKETENALE</sequence>
<dbReference type="OMA" id="SGMNIDY"/>
<reference evidence="2" key="1">
    <citation type="submission" date="2025-08" db="UniProtKB">
        <authorList>
            <consortium name="RefSeq"/>
        </authorList>
    </citation>
    <scope>IDENTIFICATION</scope>
</reference>
<name>A0A6P4EX83_DRORH</name>
<dbReference type="GeneID" id="108043485"/>
<dbReference type="RefSeq" id="XP_016977701.2">
    <property type="nucleotide sequence ID" value="XM_017122212.2"/>
</dbReference>
<protein>
    <submittedName>
        <fullName evidence="2">Uncharacterized protein LOC108043485</fullName>
    </submittedName>
</protein>
<dbReference type="OrthoDB" id="7474909at2759"/>
<keyword evidence="1" id="KW-0472">Membrane</keyword>
<dbReference type="AlphaFoldDB" id="A0A6P4EX83"/>
<evidence type="ECO:0000256" key="1">
    <source>
        <dbReference type="SAM" id="Phobius"/>
    </source>
</evidence>
<proteinExistence type="predicted"/>
<feature type="transmembrane region" description="Helical" evidence="1">
    <location>
        <begin position="7"/>
        <end position="30"/>
    </location>
</feature>
<feature type="transmembrane region" description="Helical" evidence="1">
    <location>
        <begin position="85"/>
        <end position="107"/>
    </location>
</feature>